<proteinExistence type="predicted"/>
<organism evidence="4 5">
    <name type="scientific">Halanaerobium polyolivorans</name>
    <dbReference type="NCBI Taxonomy" id="2886943"/>
    <lineage>
        <taxon>Bacteria</taxon>
        <taxon>Bacillati</taxon>
        <taxon>Bacillota</taxon>
        <taxon>Clostridia</taxon>
        <taxon>Halanaerobiales</taxon>
        <taxon>Halanaerobiaceae</taxon>
        <taxon>Halanaerobium</taxon>
    </lineage>
</organism>
<evidence type="ECO:0000256" key="3">
    <source>
        <dbReference type="PROSITE-ProRule" id="PRU00339"/>
    </source>
</evidence>
<dbReference type="Gene3D" id="1.25.40.10">
    <property type="entry name" value="Tetratricopeptide repeat domain"/>
    <property type="match status" value="3"/>
</dbReference>
<dbReference type="SUPFAM" id="SSF48452">
    <property type="entry name" value="TPR-like"/>
    <property type="match status" value="1"/>
</dbReference>
<sequence length="391" mass="44785">MRRNILVFILLISLIFSLNLALQADSDLSAEELFSQALKNYNQGNFAQADKEFSQLLSDYDLDAGVKFSSLYYLTMTAVKENRTLAAINSLERFEELGYQSAALNWQIGELFLNKAGQFDSADFGRAIDFLEKAQAMGLKSTAFKRDLAYAYRENKQSEKAIGLYEEIIKTSPTAGDYLNLAKLYEKDDYLDKAIKLYEEALIADQVPPSIYLNLANLYQSLGNYSSAVKIYELGIETNPNFAPYYIGLAENHLALNNYAKAEKELNNVLTINKNSYHAYYLLGLIAQQRKEYQKALDYYADSLTYNPDYVRAYLAEGKVYLEQEEFAQAITSFSIAVEKNPEFFESRYYLGLAYYNADQMEAAREELRKALHINDRFQKARDLLDEIEKN</sequence>
<evidence type="ECO:0000256" key="1">
    <source>
        <dbReference type="ARBA" id="ARBA00022737"/>
    </source>
</evidence>
<feature type="repeat" description="TPR" evidence="3">
    <location>
        <begin position="311"/>
        <end position="344"/>
    </location>
</feature>
<dbReference type="Pfam" id="PF13176">
    <property type="entry name" value="TPR_7"/>
    <property type="match status" value="1"/>
</dbReference>
<keyword evidence="2 3" id="KW-0802">TPR repeat</keyword>
<keyword evidence="5" id="KW-1185">Reference proteome</keyword>
<dbReference type="InterPro" id="IPR011990">
    <property type="entry name" value="TPR-like_helical_dom_sf"/>
</dbReference>
<evidence type="ECO:0000256" key="2">
    <source>
        <dbReference type="ARBA" id="ARBA00022803"/>
    </source>
</evidence>
<dbReference type="PANTHER" id="PTHR44943:SF8">
    <property type="entry name" value="TPR REPEAT-CONTAINING PROTEIN MJ0263"/>
    <property type="match status" value="1"/>
</dbReference>
<comment type="caution">
    <text evidence="4">The sequence shown here is derived from an EMBL/GenBank/DDBJ whole genome shotgun (WGS) entry which is preliminary data.</text>
</comment>
<dbReference type="Pfam" id="PF13432">
    <property type="entry name" value="TPR_16"/>
    <property type="match status" value="3"/>
</dbReference>
<name>A0AAW4WTN8_9FIRM</name>
<dbReference type="PROSITE" id="PS50293">
    <property type="entry name" value="TPR_REGION"/>
    <property type="match status" value="2"/>
</dbReference>
<evidence type="ECO:0000313" key="4">
    <source>
        <dbReference type="EMBL" id="MCC3143885.1"/>
    </source>
</evidence>
<feature type="repeat" description="TPR" evidence="3">
    <location>
        <begin position="277"/>
        <end position="310"/>
    </location>
</feature>
<protein>
    <submittedName>
        <fullName evidence="4">Tetratricopeptide repeat protein</fullName>
    </submittedName>
</protein>
<feature type="repeat" description="TPR" evidence="3">
    <location>
        <begin position="345"/>
        <end position="378"/>
    </location>
</feature>
<keyword evidence="1" id="KW-0677">Repeat</keyword>
<dbReference type="PROSITE" id="PS50005">
    <property type="entry name" value="TPR"/>
    <property type="match status" value="4"/>
</dbReference>
<dbReference type="EMBL" id="JAJFAT010000001">
    <property type="protein sequence ID" value="MCC3143885.1"/>
    <property type="molecule type" value="Genomic_DNA"/>
</dbReference>
<dbReference type="InterPro" id="IPR019734">
    <property type="entry name" value="TPR_rpt"/>
</dbReference>
<dbReference type="PANTHER" id="PTHR44943">
    <property type="entry name" value="CELLULOSE SYNTHASE OPERON PROTEIN C"/>
    <property type="match status" value="1"/>
</dbReference>
<dbReference type="InterPro" id="IPR051685">
    <property type="entry name" value="Ycf3/AcsC/BcsC/TPR_MFPF"/>
</dbReference>
<feature type="repeat" description="TPR" evidence="3">
    <location>
        <begin position="209"/>
        <end position="242"/>
    </location>
</feature>
<dbReference type="Proteomes" id="UP001199296">
    <property type="component" value="Unassembled WGS sequence"/>
</dbReference>
<dbReference type="AlphaFoldDB" id="A0AAW4WTN8"/>
<dbReference type="Pfam" id="PF13181">
    <property type="entry name" value="TPR_8"/>
    <property type="match status" value="1"/>
</dbReference>
<evidence type="ECO:0000313" key="5">
    <source>
        <dbReference type="Proteomes" id="UP001199296"/>
    </source>
</evidence>
<accession>A0AAW4WTN8</accession>
<gene>
    <name evidence="4" type="ORF">LJ207_00935</name>
</gene>
<dbReference type="SMART" id="SM00028">
    <property type="entry name" value="TPR"/>
    <property type="match status" value="6"/>
</dbReference>
<dbReference type="RefSeq" id="WP_229343194.1">
    <property type="nucleotide sequence ID" value="NZ_JAJFAT010000001.1"/>
</dbReference>
<reference evidence="4 5" key="1">
    <citation type="submission" date="2021-10" db="EMBL/GenBank/DDBJ databases">
        <authorList>
            <person name="Grouzdev D.S."/>
            <person name="Pantiukh K.S."/>
            <person name="Krutkina M.S."/>
        </authorList>
    </citation>
    <scope>NUCLEOTIDE SEQUENCE [LARGE SCALE GENOMIC DNA]</scope>
    <source>
        <strain evidence="4 5">Z-7514</strain>
    </source>
</reference>